<evidence type="ECO:0000313" key="4">
    <source>
        <dbReference type="Proteomes" id="UP000321722"/>
    </source>
</evidence>
<dbReference type="Gene3D" id="1.10.1790.10">
    <property type="entry name" value="PRD domain"/>
    <property type="match status" value="2"/>
</dbReference>
<dbReference type="PANTHER" id="PTHR30185:SF15">
    <property type="entry name" value="CRYPTIC BETA-GLUCOSIDE BGL OPERON ANTITERMINATOR"/>
    <property type="match status" value="1"/>
</dbReference>
<dbReference type="InterPro" id="IPR036650">
    <property type="entry name" value="CAT_RNA-bd_dom_sf"/>
</dbReference>
<dbReference type="InterPro" id="IPR036634">
    <property type="entry name" value="PRD_sf"/>
</dbReference>
<dbReference type="PROSITE" id="PS51372">
    <property type="entry name" value="PRD_2"/>
    <property type="match status" value="2"/>
</dbReference>
<dbReference type="RefSeq" id="WP_057827161.1">
    <property type="nucleotide sequence ID" value="NZ_BAAACL010000018.1"/>
</dbReference>
<sequence>MRYLKNFNNNAALVEDDSGKEYVIIGNGIGFGKHPGDLVDEGKIERRFVPSDSNTPEIEEFKNIRPQAIEVTSKVTAMLAQKGNLNFSDYQYFVLVDHIDFALKRSLDGIEIPDGTVRWNVKHLFPNEYKLACEAIQLIESELSVKLPASEQIFMTYHLLDAESDGTKLQDTVKITQLIAGIVSIVQYDYHIELDHDSFNYNRFVNHLRSLMVQHLSGKWHQGQELDPAVLEIMRQRYPQAAETVERINTFLTNKNGWQLNPDDKVYLILHVWRVTHRQTDD</sequence>
<evidence type="ECO:0000313" key="3">
    <source>
        <dbReference type="EMBL" id="GEK42194.1"/>
    </source>
</evidence>
<proteinExistence type="predicted"/>
<dbReference type="SUPFAM" id="SSF63520">
    <property type="entry name" value="PTS-regulatory domain, PRD"/>
    <property type="match status" value="2"/>
</dbReference>
<comment type="caution">
    <text evidence="3">The sequence shown here is derived from an EMBL/GenBank/DDBJ whole genome shotgun (WGS) entry which is preliminary data.</text>
</comment>
<dbReference type="GO" id="GO:0003723">
    <property type="term" value="F:RNA binding"/>
    <property type="evidence" value="ECO:0007669"/>
    <property type="project" value="InterPro"/>
</dbReference>
<dbReference type="Pfam" id="PF03123">
    <property type="entry name" value="CAT_RBD"/>
    <property type="match status" value="1"/>
</dbReference>
<dbReference type="EMBL" id="BJUI01000014">
    <property type="protein sequence ID" value="GEK42194.1"/>
    <property type="molecule type" value="Genomic_DNA"/>
</dbReference>
<feature type="domain" description="PRD" evidence="2">
    <location>
        <begin position="170"/>
        <end position="282"/>
    </location>
</feature>
<dbReference type="InterPro" id="IPR011608">
    <property type="entry name" value="PRD"/>
</dbReference>
<dbReference type="Pfam" id="PF00874">
    <property type="entry name" value="PRD"/>
    <property type="match status" value="2"/>
</dbReference>
<keyword evidence="1" id="KW-0677">Repeat</keyword>
<dbReference type="GO" id="GO:0006355">
    <property type="term" value="P:regulation of DNA-templated transcription"/>
    <property type="evidence" value="ECO:0007669"/>
    <property type="project" value="InterPro"/>
</dbReference>
<dbReference type="GeneID" id="29934188"/>
<reference evidence="3 4" key="1">
    <citation type="submission" date="2019-07" db="EMBL/GenBank/DDBJ databases">
        <title>Whole genome shotgun sequence of Lactobacillus aviarius subsp. aviarius NBRC 102162.</title>
        <authorList>
            <person name="Hosoyama A."/>
            <person name="Uohara A."/>
            <person name="Ohji S."/>
            <person name="Ichikawa N."/>
        </authorList>
    </citation>
    <scope>NUCLEOTIDE SEQUENCE [LARGE SCALE GENOMIC DNA]</scope>
    <source>
        <strain evidence="3 4">NBRC 102162</strain>
    </source>
</reference>
<protein>
    <submittedName>
        <fullName evidence="3">Transcription antitermination protein BlgG</fullName>
    </submittedName>
</protein>
<dbReference type="PANTHER" id="PTHR30185">
    <property type="entry name" value="CRYPTIC BETA-GLUCOSIDE BGL OPERON ANTITERMINATOR"/>
    <property type="match status" value="1"/>
</dbReference>
<organism evidence="3 4">
    <name type="scientific">Ligilactobacillus aviarius</name>
    <dbReference type="NCBI Taxonomy" id="1606"/>
    <lineage>
        <taxon>Bacteria</taxon>
        <taxon>Bacillati</taxon>
        <taxon>Bacillota</taxon>
        <taxon>Bacilli</taxon>
        <taxon>Lactobacillales</taxon>
        <taxon>Lactobacillaceae</taxon>
        <taxon>Ligilactobacillus</taxon>
    </lineage>
</organism>
<accession>A0A510WSI9</accession>
<keyword evidence="4" id="KW-1185">Reference proteome</keyword>
<dbReference type="SMART" id="SM01061">
    <property type="entry name" value="CAT_RBD"/>
    <property type="match status" value="1"/>
</dbReference>
<dbReference type="SUPFAM" id="SSF50151">
    <property type="entry name" value="SacY-like RNA-binding domain"/>
    <property type="match status" value="1"/>
</dbReference>
<name>A0A510WSI9_9LACO</name>
<evidence type="ECO:0000256" key="1">
    <source>
        <dbReference type="ARBA" id="ARBA00022737"/>
    </source>
</evidence>
<gene>
    <name evidence="3" type="primary">bglG5</name>
    <name evidence="3" type="ORF">LAV01_10260</name>
</gene>
<feature type="domain" description="PRD" evidence="2">
    <location>
        <begin position="63"/>
        <end position="169"/>
    </location>
</feature>
<dbReference type="Proteomes" id="UP000321722">
    <property type="component" value="Unassembled WGS sequence"/>
</dbReference>
<evidence type="ECO:0000259" key="2">
    <source>
        <dbReference type="PROSITE" id="PS51372"/>
    </source>
</evidence>
<dbReference type="InterPro" id="IPR050661">
    <property type="entry name" value="BglG_antiterminators"/>
</dbReference>
<dbReference type="Gene3D" id="2.30.24.10">
    <property type="entry name" value="CAT RNA-binding domain"/>
    <property type="match status" value="1"/>
</dbReference>
<dbReference type="InterPro" id="IPR004341">
    <property type="entry name" value="CAT_RNA-bd_dom"/>
</dbReference>
<dbReference type="AlphaFoldDB" id="A0A510WSI9"/>